<feature type="binding site" evidence="3">
    <location>
        <position position="65"/>
    </location>
    <ligand>
        <name>a divalent metal cation</name>
        <dbReference type="ChEBI" id="CHEBI:60240"/>
        <label>1</label>
    </ligand>
</feature>
<dbReference type="GeneID" id="100906118"/>
<accession>A0AAJ6QSW2</accession>
<reference evidence="5" key="1">
    <citation type="submission" date="2025-08" db="UniProtKB">
        <authorList>
            <consortium name="RefSeq"/>
        </authorList>
    </citation>
    <scope>IDENTIFICATION</scope>
</reference>
<evidence type="ECO:0000256" key="3">
    <source>
        <dbReference type="PIRSR" id="PIRSR602678-1"/>
    </source>
</evidence>
<keyword evidence="4" id="KW-1185">Reference proteome</keyword>
<dbReference type="Gene3D" id="3.40.1390.30">
    <property type="entry name" value="NIF3 (NGG1p interacting factor 3)-like"/>
    <property type="match status" value="1"/>
</dbReference>
<dbReference type="AlphaFoldDB" id="A0AAJ6QSW2"/>
<dbReference type="SUPFAM" id="SSF102705">
    <property type="entry name" value="NIF3 (NGG1p interacting factor 3)-like"/>
    <property type="match status" value="1"/>
</dbReference>
<dbReference type="InterPro" id="IPR002678">
    <property type="entry name" value="DUF34/NIF3"/>
</dbReference>
<feature type="binding site" evidence="3">
    <location>
        <position position="103"/>
    </location>
    <ligand>
        <name>a divalent metal cation</name>
        <dbReference type="ChEBI" id="CHEBI:60240"/>
        <label>1</label>
    </ligand>
</feature>
<dbReference type="GO" id="GO:0046872">
    <property type="term" value="F:metal ion binding"/>
    <property type="evidence" value="ECO:0007669"/>
    <property type="project" value="UniProtKB-KW"/>
</dbReference>
<feature type="binding site" evidence="3">
    <location>
        <position position="235"/>
    </location>
    <ligand>
        <name>a divalent metal cation</name>
        <dbReference type="ChEBI" id="CHEBI:60240"/>
        <label>1</label>
    </ligand>
</feature>
<evidence type="ECO:0000256" key="2">
    <source>
        <dbReference type="ARBA" id="ARBA00019069"/>
    </source>
</evidence>
<organism evidence="4 5">
    <name type="scientific">Galendromus occidentalis</name>
    <name type="common">western predatory mite</name>
    <dbReference type="NCBI Taxonomy" id="34638"/>
    <lineage>
        <taxon>Eukaryota</taxon>
        <taxon>Metazoa</taxon>
        <taxon>Ecdysozoa</taxon>
        <taxon>Arthropoda</taxon>
        <taxon>Chelicerata</taxon>
        <taxon>Arachnida</taxon>
        <taxon>Acari</taxon>
        <taxon>Parasitiformes</taxon>
        <taxon>Mesostigmata</taxon>
        <taxon>Gamasina</taxon>
        <taxon>Phytoseioidea</taxon>
        <taxon>Phytoseiidae</taxon>
        <taxon>Typhlodrominae</taxon>
        <taxon>Galendromus</taxon>
    </lineage>
</organism>
<proteinExistence type="inferred from homology"/>
<dbReference type="GO" id="GO:0005739">
    <property type="term" value="C:mitochondrion"/>
    <property type="evidence" value="ECO:0007669"/>
    <property type="project" value="TreeGrafter"/>
</dbReference>
<dbReference type="KEGG" id="goe:100906118"/>
<dbReference type="NCBIfam" id="TIGR00486">
    <property type="entry name" value="YbgI_SA1388"/>
    <property type="match status" value="1"/>
</dbReference>
<dbReference type="PANTHER" id="PTHR13799:SF13">
    <property type="entry name" value="NIF3-LIKE PROTEIN 1"/>
    <property type="match status" value="1"/>
</dbReference>
<evidence type="ECO:0000313" key="4">
    <source>
        <dbReference type="Proteomes" id="UP000694867"/>
    </source>
</evidence>
<evidence type="ECO:0000313" key="5">
    <source>
        <dbReference type="RefSeq" id="XP_003742801.1"/>
    </source>
</evidence>
<gene>
    <name evidence="5" type="primary">LOC100906118</name>
</gene>
<name>A0AAJ6QSW2_9ACAR</name>
<sequence>MELQRVVQVLRRFAPLELAESWDNVGLLLEPSNSLIKKVFLTNDLTERVMEEAIAWKANMIISYHPPIFSAFKRLDQSNWRSRIVIKCLENRIALYSPHTSWDCVKGGVNDWLGKAFSSRLPSRVDFISPFDKGEGISGGPGRVITLEQPIDFKQAINLVKSHLKLTAVRTSKPAVEKSIKTIGLCAGSGSAVLQQAHSAQPFDLLVTGGMGHHDALEAVHQGSYVILSEHSDTERGFLHDFKEKLRAEVPELEVTVSVIDEDPMKTDGP</sequence>
<dbReference type="InterPro" id="IPR036069">
    <property type="entry name" value="DUF34/NIF3_sf"/>
</dbReference>
<keyword evidence="3" id="KW-0479">Metal-binding</keyword>
<protein>
    <recommendedName>
        <fullName evidence="2">NIF3-like protein 1</fullName>
    </recommendedName>
</protein>
<dbReference type="FunFam" id="3.40.1390.30:FF:000001">
    <property type="entry name" value="GTP cyclohydrolase 1 type 2"/>
    <property type="match status" value="1"/>
</dbReference>
<evidence type="ECO:0000256" key="1">
    <source>
        <dbReference type="ARBA" id="ARBA00006964"/>
    </source>
</evidence>
<dbReference type="Pfam" id="PF01784">
    <property type="entry name" value="DUF34_NIF3"/>
    <property type="match status" value="1"/>
</dbReference>
<comment type="similarity">
    <text evidence="1">Belongs to the GTP cyclohydrolase I type 2/NIF3 family.</text>
</comment>
<dbReference type="Proteomes" id="UP000694867">
    <property type="component" value="Unplaced"/>
</dbReference>
<dbReference type="RefSeq" id="XP_003742801.1">
    <property type="nucleotide sequence ID" value="XM_003742753.1"/>
</dbReference>
<feature type="binding site" evidence="3">
    <location>
        <position position="231"/>
    </location>
    <ligand>
        <name>a divalent metal cation</name>
        <dbReference type="ChEBI" id="CHEBI:60240"/>
        <label>1</label>
    </ligand>
</feature>
<dbReference type="PANTHER" id="PTHR13799">
    <property type="entry name" value="NGG1 INTERACTING FACTOR 3"/>
    <property type="match status" value="1"/>
</dbReference>